<keyword evidence="3" id="KW-0810">Translation regulation</keyword>
<dbReference type="InterPro" id="IPR023398">
    <property type="entry name" value="TIF_eIF4e-like"/>
</dbReference>
<dbReference type="PANTHER" id="PTHR11960">
    <property type="entry name" value="EUKARYOTIC TRANSLATION INITIATION FACTOR 4E RELATED"/>
    <property type="match status" value="1"/>
</dbReference>
<evidence type="ECO:0000256" key="3">
    <source>
        <dbReference type="ARBA" id="ARBA00022845"/>
    </source>
</evidence>
<name>A0ABN8L8S4_CHISP</name>
<dbReference type="PANTHER" id="PTHR11960:SF8">
    <property type="entry name" value="EUKARYOTIC TRANSLATION INITIATION FACTOR 4E1-RELATED"/>
    <property type="match status" value="1"/>
</dbReference>
<evidence type="ECO:0000256" key="5">
    <source>
        <dbReference type="ARBA" id="ARBA00022917"/>
    </source>
</evidence>
<sequence length="236" mass="26757">MGGKTSETAALPSPVKSVVVELIPPSLVDEKASETNSIEQIKHPLENTWTVWFYTNTSQKWNENLVNITSFDTVEDFWCLFHHMKLPSELQHGQEYSIFKGGVRPMWEDAANKKGGRLLIPVDRKNYEEVNKIWLDTILLMIGENFNDLNRIIRGVVVNIRPKTDRTKVARADYLPVSMAVWSEPADTCRMGGDSSSCTHAGTSWCSISPVPSWPSSLHPTVYISFVSVDHKWMNY</sequence>
<keyword evidence="4 6" id="KW-0694">RNA-binding</keyword>
<dbReference type="EMBL" id="OU963902">
    <property type="protein sequence ID" value="CAH2992388.1"/>
    <property type="molecule type" value="Genomic_DNA"/>
</dbReference>
<dbReference type="SUPFAM" id="SSF55418">
    <property type="entry name" value="eIF4e-like"/>
    <property type="match status" value="1"/>
</dbReference>
<dbReference type="Pfam" id="PF01652">
    <property type="entry name" value="IF4E"/>
    <property type="match status" value="1"/>
</dbReference>
<evidence type="ECO:0000256" key="4">
    <source>
        <dbReference type="ARBA" id="ARBA00022884"/>
    </source>
</evidence>
<protein>
    <recommendedName>
        <fullName evidence="9">EIF-4F 25 kDa subunit</fullName>
    </recommendedName>
</protein>
<proteinExistence type="inferred from homology"/>
<keyword evidence="8" id="KW-1185">Reference proteome</keyword>
<keyword evidence="5 6" id="KW-0648">Protein biosynthesis</keyword>
<gene>
    <name evidence="7" type="ORF">CHILSU_LOCUS11337</name>
</gene>
<comment type="similarity">
    <text evidence="1 6">Belongs to the eukaryotic initiation factor 4E family.</text>
</comment>
<reference evidence="7" key="1">
    <citation type="submission" date="2021-12" db="EMBL/GenBank/DDBJ databases">
        <authorList>
            <person name="King R."/>
        </authorList>
    </citation>
    <scope>NUCLEOTIDE SEQUENCE</scope>
</reference>
<evidence type="ECO:0008006" key="9">
    <source>
        <dbReference type="Google" id="ProtNLM"/>
    </source>
</evidence>
<accession>A0ABN8L8S4</accession>
<evidence type="ECO:0000313" key="7">
    <source>
        <dbReference type="EMBL" id="CAH2992388.1"/>
    </source>
</evidence>
<evidence type="ECO:0000313" key="8">
    <source>
        <dbReference type="Proteomes" id="UP001153292"/>
    </source>
</evidence>
<keyword evidence="2 6" id="KW-0396">Initiation factor</keyword>
<evidence type="ECO:0000256" key="6">
    <source>
        <dbReference type="RuleBase" id="RU004374"/>
    </source>
</evidence>
<dbReference type="Gene3D" id="3.30.760.10">
    <property type="entry name" value="RNA Cap, Translation Initiation Factor Eif4e"/>
    <property type="match status" value="1"/>
</dbReference>
<evidence type="ECO:0000256" key="1">
    <source>
        <dbReference type="ARBA" id="ARBA00009860"/>
    </source>
</evidence>
<evidence type="ECO:0000256" key="2">
    <source>
        <dbReference type="ARBA" id="ARBA00022540"/>
    </source>
</evidence>
<dbReference type="InterPro" id="IPR001040">
    <property type="entry name" value="TIF_eIF_4E"/>
</dbReference>
<dbReference type="Proteomes" id="UP001153292">
    <property type="component" value="Chromosome 9"/>
</dbReference>
<organism evidence="7 8">
    <name type="scientific">Chilo suppressalis</name>
    <name type="common">Asiatic rice borer moth</name>
    <dbReference type="NCBI Taxonomy" id="168631"/>
    <lineage>
        <taxon>Eukaryota</taxon>
        <taxon>Metazoa</taxon>
        <taxon>Ecdysozoa</taxon>
        <taxon>Arthropoda</taxon>
        <taxon>Hexapoda</taxon>
        <taxon>Insecta</taxon>
        <taxon>Pterygota</taxon>
        <taxon>Neoptera</taxon>
        <taxon>Endopterygota</taxon>
        <taxon>Lepidoptera</taxon>
        <taxon>Glossata</taxon>
        <taxon>Ditrysia</taxon>
        <taxon>Pyraloidea</taxon>
        <taxon>Crambidae</taxon>
        <taxon>Crambinae</taxon>
        <taxon>Chilo</taxon>
    </lineage>
</organism>